<dbReference type="AlphaFoldDB" id="A0A9W9FWT0"/>
<evidence type="ECO:0000313" key="2">
    <source>
        <dbReference type="EMBL" id="KAJ5107450.1"/>
    </source>
</evidence>
<reference evidence="2" key="2">
    <citation type="journal article" date="2023" name="IMA Fungus">
        <title>Comparative genomic study of the Penicillium genus elucidates a diverse pangenome and 15 lateral gene transfer events.</title>
        <authorList>
            <person name="Petersen C."/>
            <person name="Sorensen T."/>
            <person name="Nielsen M.R."/>
            <person name="Sondergaard T.E."/>
            <person name="Sorensen J.L."/>
            <person name="Fitzpatrick D.A."/>
            <person name="Frisvad J.C."/>
            <person name="Nielsen K.L."/>
        </authorList>
    </citation>
    <scope>NUCLEOTIDE SEQUENCE</scope>
    <source>
        <strain evidence="2">IBT 30069</strain>
    </source>
</reference>
<feature type="region of interest" description="Disordered" evidence="1">
    <location>
        <begin position="99"/>
        <end position="131"/>
    </location>
</feature>
<dbReference type="OrthoDB" id="4226308at2759"/>
<feature type="compositionally biased region" description="Basic and acidic residues" evidence="1">
    <location>
        <begin position="116"/>
        <end position="131"/>
    </location>
</feature>
<protein>
    <submittedName>
        <fullName evidence="2">Uncharacterized protein</fullName>
    </submittedName>
</protein>
<evidence type="ECO:0000256" key="1">
    <source>
        <dbReference type="SAM" id="MobiDB-lite"/>
    </source>
</evidence>
<dbReference type="EMBL" id="JAPQKH010000003">
    <property type="protein sequence ID" value="KAJ5107450.1"/>
    <property type="molecule type" value="Genomic_DNA"/>
</dbReference>
<dbReference type="Proteomes" id="UP001149165">
    <property type="component" value="Unassembled WGS sequence"/>
</dbReference>
<feature type="compositionally biased region" description="Low complexity" evidence="1">
    <location>
        <begin position="99"/>
        <end position="115"/>
    </location>
</feature>
<gene>
    <name evidence="2" type="ORF">N7456_004125</name>
</gene>
<name>A0A9W9FWT0_9EURO</name>
<keyword evidence="3" id="KW-1185">Reference proteome</keyword>
<accession>A0A9W9FWT0</accession>
<proteinExistence type="predicted"/>
<sequence length="131" mass="14564">MSKPKPTRRLLIFHEGRTNTGEVGYTPINKLGLPICGDPPEMPSILELPLRTVTYFTDLFNLPKYKGWAILGAGPYRDASEEGKFYAVVLEQLYAPHVQGHQGHQGHQVPQGHVQEGSRNEAMRVSPEGKS</sequence>
<organism evidence="2 3">
    <name type="scientific">Penicillium angulare</name>
    <dbReference type="NCBI Taxonomy" id="116970"/>
    <lineage>
        <taxon>Eukaryota</taxon>
        <taxon>Fungi</taxon>
        <taxon>Dikarya</taxon>
        <taxon>Ascomycota</taxon>
        <taxon>Pezizomycotina</taxon>
        <taxon>Eurotiomycetes</taxon>
        <taxon>Eurotiomycetidae</taxon>
        <taxon>Eurotiales</taxon>
        <taxon>Aspergillaceae</taxon>
        <taxon>Penicillium</taxon>
    </lineage>
</organism>
<comment type="caution">
    <text evidence="2">The sequence shown here is derived from an EMBL/GenBank/DDBJ whole genome shotgun (WGS) entry which is preliminary data.</text>
</comment>
<evidence type="ECO:0000313" key="3">
    <source>
        <dbReference type="Proteomes" id="UP001149165"/>
    </source>
</evidence>
<reference evidence="2" key="1">
    <citation type="submission" date="2022-11" db="EMBL/GenBank/DDBJ databases">
        <authorList>
            <person name="Petersen C."/>
        </authorList>
    </citation>
    <scope>NUCLEOTIDE SEQUENCE</scope>
    <source>
        <strain evidence="2">IBT 30069</strain>
    </source>
</reference>